<gene>
    <name evidence="1" type="ORF">LCGC14_2184330</name>
</gene>
<reference evidence="1" key="1">
    <citation type="journal article" date="2015" name="Nature">
        <title>Complex archaea that bridge the gap between prokaryotes and eukaryotes.</title>
        <authorList>
            <person name="Spang A."/>
            <person name="Saw J.H."/>
            <person name="Jorgensen S.L."/>
            <person name="Zaremba-Niedzwiedzka K."/>
            <person name="Martijn J."/>
            <person name="Lind A.E."/>
            <person name="van Eijk R."/>
            <person name="Schleper C."/>
            <person name="Guy L."/>
            <person name="Ettema T.J."/>
        </authorList>
    </citation>
    <scope>NUCLEOTIDE SEQUENCE</scope>
</reference>
<sequence length="119" mass="13876">MTDIELAVLKALKGRYGRDHAIYRERLVYEVNAALGPYSFIGDRAVREAIENLRQTHPPGARIMSSSGRPGYWLAESFEEFEALYQEQRSRALNIMGGLRKQRDLLRREWHEPQMELNL</sequence>
<accession>A0A0F9FYS5</accession>
<organism evidence="1">
    <name type="scientific">marine sediment metagenome</name>
    <dbReference type="NCBI Taxonomy" id="412755"/>
    <lineage>
        <taxon>unclassified sequences</taxon>
        <taxon>metagenomes</taxon>
        <taxon>ecological metagenomes</taxon>
    </lineage>
</organism>
<name>A0A0F9FYS5_9ZZZZ</name>
<evidence type="ECO:0000313" key="1">
    <source>
        <dbReference type="EMBL" id="KKL62525.1"/>
    </source>
</evidence>
<proteinExistence type="predicted"/>
<protein>
    <submittedName>
        <fullName evidence="1">Uncharacterized protein</fullName>
    </submittedName>
</protein>
<dbReference type="AlphaFoldDB" id="A0A0F9FYS5"/>
<dbReference type="EMBL" id="LAZR01028462">
    <property type="protein sequence ID" value="KKL62525.1"/>
    <property type="molecule type" value="Genomic_DNA"/>
</dbReference>
<comment type="caution">
    <text evidence="1">The sequence shown here is derived from an EMBL/GenBank/DDBJ whole genome shotgun (WGS) entry which is preliminary data.</text>
</comment>